<protein>
    <submittedName>
        <fullName evidence="1">Uncharacterized protein</fullName>
    </submittedName>
</protein>
<reference evidence="2" key="1">
    <citation type="journal article" date="2019" name="Int. J. Syst. Evol. Microbiol.">
        <title>The Global Catalogue of Microorganisms (GCM) 10K type strain sequencing project: providing services to taxonomists for standard genome sequencing and annotation.</title>
        <authorList>
            <consortium name="The Broad Institute Genomics Platform"/>
            <consortium name="The Broad Institute Genome Sequencing Center for Infectious Disease"/>
            <person name="Wu L."/>
            <person name="Ma J."/>
        </authorList>
    </citation>
    <scope>NUCLEOTIDE SEQUENCE [LARGE SCALE GENOMIC DNA]</scope>
    <source>
        <strain evidence="2">JCM 17657</strain>
    </source>
</reference>
<dbReference type="EMBL" id="BAABIV010000034">
    <property type="protein sequence ID" value="GAA5010685.1"/>
    <property type="molecule type" value="Genomic_DNA"/>
</dbReference>
<keyword evidence="2" id="KW-1185">Reference proteome</keyword>
<gene>
    <name evidence="1" type="ORF">GCM10023257_67280</name>
</gene>
<evidence type="ECO:0000313" key="2">
    <source>
        <dbReference type="Proteomes" id="UP001500610"/>
    </source>
</evidence>
<accession>A0ABP9IX97</accession>
<comment type="caution">
    <text evidence="1">The sequence shown here is derived from an EMBL/GenBank/DDBJ whole genome shotgun (WGS) entry which is preliminary data.</text>
</comment>
<organism evidence="1 2">
    <name type="scientific">Streptomyces hyderabadensis</name>
    <dbReference type="NCBI Taxonomy" id="598549"/>
    <lineage>
        <taxon>Bacteria</taxon>
        <taxon>Bacillati</taxon>
        <taxon>Actinomycetota</taxon>
        <taxon>Actinomycetes</taxon>
        <taxon>Kitasatosporales</taxon>
        <taxon>Streptomycetaceae</taxon>
        <taxon>Streptomyces</taxon>
    </lineage>
</organism>
<evidence type="ECO:0000313" key="1">
    <source>
        <dbReference type="EMBL" id="GAA5010685.1"/>
    </source>
</evidence>
<sequence>MPSADTTAIVPVLRRCTLFPNPADDSSFTARCSLLVRAFAYRIKVYTTTVD</sequence>
<proteinExistence type="predicted"/>
<dbReference type="Proteomes" id="UP001500610">
    <property type="component" value="Unassembled WGS sequence"/>
</dbReference>
<name>A0ABP9IX97_9ACTN</name>